<comment type="pathway">
    <text evidence="1 7">Amino-acid biosynthesis; L-proline biosynthesis; L-glutamate 5-semialdehyde from L-glutamate: step 2/2.</text>
</comment>
<dbReference type="SUPFAM" id="SSF53720">
    <property type="entry name" value="ALDH-like"/>
    <property type="match status" value="1"/>
</dbReference>
<dbReference type="PROSITE" id="PS01223">
    <property type="entry name" value="PROA"/>
    <property type="match status" value="1"/>
</dbReference>
<keyword evidence="2 7" id="KW-0028">Amino-acid biosynthesis</keyword>
<dbReference type="InterPro" id="IPR015590">
    <property type="entry name" value="Aldehyde_DH_dom"/>
</dbReference>
<evidence type="ECO:0000256" key="1">
    <source>
        <dbReference type="ARBA" id="ARBA00004985"/>
    </source>
</evidence>
<organism evidence="9 10">
    <name type="scientific">Roseospirillum parvum</name>
    <dbReference type="NCBI Taxonomy" id="83401"/>
    <lineage>
        <taxon>Bacteria</taxon>
        <taxon>Pseudomonadati</taxon>
        <taxon>Pseudomonadota</taxon>
        <taxon>Alphaproteobacteria</taxon>
        <taxon>Rhodospirillales</taxon>
        <taxon>Rhodospirillaceae</taxon>
        <taxon>Roseospirillum</taxon>
    </lineage>
</organism>
<evidence type="ECO:0000259" key="8">
    <source>
        <dbReference type="Pfam" id="PF00171"/>
    </source>
</evidence>
<dbReference type="PANTHER" id="PTHR11063:SF8">
    <property type="entry name" value="DELTA-1-PYRROLINE-5-CARBOXYLATE SYNTHASE"/>
    <property type="match status" value="1"/>
</dbReference>
<keyword evidence="3 7" id="KW-0641">Proline biosynthesis</keyword>
<evidence type="ECO:0000256" key="7">
    <source>
        <dbReference type="HAMAP-Rule" id="MF_00412"/>
    </source>
</evidence>
<comment type="similarity">
    <text evidence="7">Belongs to the gamma-glutamyl phosphate reductase family.</text>
</comment>
<comment type="subcellular location">
    <subcellularLocation>
        <location evidence="7">Cytoplasm</location>
    </subcellularLocation>
</comment>
<dbReference type="UniPathway" id="UPA00098">
    <property type="reaction ID" value="UER00360"/>
</dbReference>
<accession>A0A1G7ZNG6</accession>
<dbReference type="Pfam" id="PF00171">
    <property type="entry name" value="Aldedh"/>
    <property type="match status" value="1"/>
</dbReference>
<dbReference type="Gene3D" id="3.40.605.10">
    <property type="entry name" value="Aldehyde Dehydrogenase, Chain A, domain 1"/>
    <property type="match status" value="1"/>
</dbReference>
<dbReference type="STRING" id="83401.SAMN05421742_104162"/>
<evidence type="ECO:0000256" key="2">
    <source>
        <dbReference type="ARBA" id="ARBA00022605"/>
    </source>
</evidence>
<comment type="function">
    <text evidence="7">Catalyzes the NADPH-dependent reduction of L-glutamate 5-phosphate into L-glutamate 5-semialdehyde and phosphate. The product spontaneously undergoes cyclization to form 1-pyrroline-5-carboxylate.</text>
</comment>
<keyword evidence="5 7" id="KW-0560">Oxidoreductase</keyword>
<gene>
    <name evidence="7" type="primary">proA</name>
    <name evidence="9" type="ORF">SAMN05421742_104162</name>
</gene>
<comment type="catalytic activity">
    <reaction evidence="6 7">
        <text>L-glutamate 5-semialdehyde + phosphate + NADP(+) = L-glutamyl 5-phosphate + NADPH + H(+)</text>
        <dbReference type="Rhea" id="RHEA:19541"/>
        <dbReference type="ChEBI" id="CHEBI:15378"/>
        <dbReference type="ChEBI" id="CHEBI:43474"/>
        <dbReference type="ChEBI" id="CHEBI:57783"/>
        <dbReference type="ChEBI" id="CHEBI:58066"/>
        <dbReference type="ChEBI" id="CHEBI:58274"/>
        <dbReference type="ChEBI" id="CHEBI:58349"/>
        <dbReference type="EC" id="1.2.1.41"/>
    </reaction>
</comment>
<dbReference type="PIRSF" id="PIRSF000151">
    <property type="entry name" value="GPR"/>
    <property type="match status" value="1"/>
</dbReference>
<evidence type="ECO:0000313" key="9">
    <source>
        <dbReference type="EMBL" id="SDH10117.1"/>
    </source>
</evidence>
<dbReference type="HAMAP" id="MF_00412">
    <property type="entry name" value="ProA"/>
    <property type="match status" value="1"/>
</dbReference>
<dbReference type="InterPro" id="IPR020593">
    <property type="entry name" value="G-glutamylP_reductase_CS"/>
</dbReference>
<name>A0A1G7ZNG6_9PROT</name>
<dbReference type="PANTHER" id="PTHR11063">
    <property type="entry name" value="GLUTAMATE SEMIALDEHYDE DEHYDROGENASE"/>
    <property type="match status" value="1"/>
</dbReference>
<evidence type="ECO:0000256" key="6">
    <source>
        <dbReference type="ARBA" id="ARBA00049024"/>
    </source>
</evidence>
<dbReference type="AlphaFoldDB" id="A0A1G7ZNG6"/>
<feature type="domain" description="Aldehyde dehydrogenase" evidence="8">
    <location>
        <begin position="11"/>
        <end position="287"/>
    </location>
</feature>
<sequence length="424" mass="44603">MTASPDLKQTMDDLGRRARAAAALLATTAGADKDRALIAAADELVRAEEEIVAANALDMAAGEEKGLSKALLDRLLLTPERIAAMAKGLREIAALPDPVGRELARWQRPNGLDIARIAVPLGVIGVIYESRPNVTADAGGLCLKSGNAVILRGGSESFHSARAILAALTRGLEAAGLPADAIQMVPTTDRAAVGHLITMEAFVDVIVPRGGKSLIARLSAESRIPMFKHLEGICHTYVHAAADPAKARDIVLNAKMRRTGICGATETLLIDRAVAASLLPLLAADLARAGCALRGDAEARELAGETPMAAAEEIDWDTEYLDAILSVRVVDGIDQAIEHIRAHSSSHTESIVTEDAPTAERFLNEVDSAIVMLNASTQFADGGEFGMGAEIGIATGKLHARGPVGVEQLTTYKYQVRGSGQTRP</sequence>
<dbReference type="GO" id="GO:0055129">
    <property type="term" value="P:L-proline biosynthetic process"/>
    <property type="evidence" value="ECO:0007669"/>
    <property type="project" value="UniProtKB-UniRule"/>
</dbReference>
<dbReference type="InterPro" id="IPR012134">
    <property type="entry name" value="Glu-5-SA_DH"/>
</dbReference>
<dbReference type="CDD" id="cd07079">
    <property type="entry name" value="ALDH_F18-19_ProA-GPR"/>
    <property type="match status" value="1"/>
</dbReference>
<keyword evidence="7" id="KW-0963">Cytoplasm</keyword>
<evidence type="ECO:0000313" key="10">
    <source>
        <dbReference type="Proteomes" id="UP000217076"/>
    </source>
</evidence>
<protein>
    <recommendedName>
        <fullName evidence="7">Gamma-glutamyl phosphate reductase</fullName>
        <shortName evidence="7">GPR</shortName>
        <ecNumber evidence="7">1.2.1.41</ecNumber>
    </recommendedName>
    <alternativeName>
        <fullName evidence="7">Glutamate-5-semialdehyde dehydrogenase</fullName>
    </alternativeName>
    <alternativeName>
        <fullName evidence="7">Glutamyl-gamma-semialdehyde dehydrogenase</fullName>
        <shortName evidence="7">GSA dehydrogenase</shortName>
    </alternativeName>
</protein>
<dbReference type="FunFam" id="3.40.309.10:FF:000006">
    <property type="entry name" value="Gamma-glutamyl phosphate reductase"/>
    <property type="match status" value="1"/>
</dbReference>
<dbReference type="GO" id="GO:0050661">
    <property type="term" value="F:NADP binding"/>
    <property type="evidence" value="ECO:0007669"/>
    <property type="project" value="InterPro"/>
</dbReference>
<dbReference type="InterPro" id="IPR016163">
    <property type="entry name" value="Ald_DH_C"/>
</dbReference>
<evidence type="ECO:0000256" key="3">
    <source>
        <dbReference type="ARBA" id="ARBA00022650"/>
    </source>
</evidence>
<keyword evidence="10" id="KW-1185">Reference proteome</keyword>
<dbReference type="OrthoDB" id="9809970at2"/>
<dbReference type="InterPro" id="IPR016161">
    <property type="entry name" value="Ald_DH/histidinol_DH"/>
</dbReference>
<dbReference type="Gene3D" id="3.40.309.10">
    <property type="entry name" value="Aldehyde Dehydrogenase, Chain A, domain 2"/>
    <property type="match status" value="1"/>
</dbReference>
<reference evidence="10" key="1">
    <citation type="submission" date="2016-10" db="EMBL/GenBank/DDBJ databases">
        <authorList>
            <person name="Varghese N."/>
            <person name="Submissions S."/>
        </authorList>
    </citation>
    <scope>NUCLEOTIDE SEQUENCE [LARGE SCALE GENOMIC DNA]</scope>
    <source>
        <strain evidence="10">930I</strain>
    </source>
</reference>
<dbReference type="EC" id="1.2.1.41" evidence="7"/>
<dbReference type="NCBIfam" id="NF001221">
    <property type="entry name" value="PRK00197.1"/>
    <property type="match status" value="1"/>
</dbReference>
<dbReference type="InterPro" id="IPR000965">
    <property type="entry name" value="GPR_dom"/>
</dbReference>
<keyword evidence="4 7" id="KW-0521">NADP</keyword>
<dbReference type="Proteomes" id="UP000217076">
    <property type="component" value="Unassembled WGS sequence"/>
</dbReference>
<dbReference type="GO" id="GO:0004350">
    <property type="term" value="F:glutamate-5-semialdehyde dehydrogenase activity"/>
    <property type="evidence" value="ECO:0007669"/>
    <property type="project" value="UniProtKB-UniRule"/>
</dbReference>
<dbReference type="InterPro" id="IPR016162">
    <property type="entry name" value="Ald_DH_N"/>
</dbReference>
<dbReference type="RefSeq" id="WP_092617911.1">
    <property type="nucleotide sequence ID" value="NZ_FNCV01000004.1"/>
</dbReference>
<evidence type="ECO:0000256" key="4">
    <source>
        <dbReference type="ARBA" id="ARBA00022857"/>
    </source>
</evidence>
<dbReference type="GO" id="GO:0005737">
    <property type="term" value="C:cytoplasm"/>
    <property type="evidence" value="ECO:0007669"/>
    <property type="project" value="UniProtKB-SubCell"/>
</dbReference>
<dbReference type="NCBIfam" id="TIGR00407">
    <property type="entry name" value="proA"/>
    <property type="match status" value="1"/>
</dbReference>
<proteinExistence type="inferred from homology"/>
<evidence type="ECO:0000256" key="5">
    <source>
        <dbReference type="ARBA" id="ARBA00023002"/>
    </source>
</evidence>
<dbReference type="EMBL" id="FNCV01000004">
    <property type="protein sequence ID" value="SDH10117.1"/>
    <property type="molecule type" value="Genomic_DNA"/>
</dbReference>